<evidence type="ECO:0008006" key="6">
    <source>
        <dbReference type="Google" id="ProtNLM"/>
    </source>
</evidence>
<dbReference type="GO" id="GO:0046872">
    <property type="term" value="F:metal ion binding"/>
    <property type="evidence" value="ECO:0007669"/>
    <property type="project" value="UniProtKB-KW"/>
</dbReference>
<dbReference type="Proteomes" id="UP001196413">
    <property type="component" value="Unassembled WGS sequence"/>
</dbReference>
<evidence type="ECO:0000256" key="2">
    <source>
        <dbReference type="ARBA" id="ARBA00022723"/>
    </source>
</evidence>
<reference evidence="4" key="1">
    <citation type="submission" date="2021-06" db="EMBL/GenBank/DDBJ databases">
        <title>Parelaphostrongylus tenuis whole genome reference sequence.</title>
        <authorList>
            <person name="Garwood T.J."/>
            <person name="Larsen P.A."/>
            <person name="Fountain-Jones N.M."/>
            <person name="Garbe J.R."/>
            <person name="Macchietto M.G."/>
            <person name="Kania S.A."/>
            <person name="Gerhold R.W."/>
            <person name="Richards J.E."/>
            <person name="Wolf T.M."/>
        </authorList>
    </citation>
    <scope>NUCLEOTIDE SEQUENCE</scope>
    <source>
        <strain evidence="4">MNPRO001-30</strain>
        <tissue evidence="4">Meninges</tissue>
    </source>
</reference>
<evidence type="ECO:0000313" key="5">
    <source>
        <dbReference type="Proteomes" id="UP001196413"/>
    </source>
</evidence>
<dbReference type="AlphaFoldDB" id="A0AAD5R5P8"/>
<dbReference type="PANTHER" id="PTHR46317">
    <property type="entry name" value="HYDROLASE OF PHP SUPERFAMILY-RELATED PROTEIN"/>
    <property type="match status" value="1"/>
</dbReference>
<keyword evidence="2" id="KW-0479">Metal-binding</keyword>
<comment type="similarity">
    <text evidence="1">Belongs to the metallo-dependent hydrolases superfamily. TatD-type hydrolase family.</text>
</comment>
<organism evidence="4 5">
    <name type="scientific">Parelaphostrongylus tenuis</name>
    <name type="common">Meningeal worm</name>
    <dbReference type="NCBI Taxonomy" id="148309"/>
    <lineage>
        <taxon>Eukaryota</taxon>
        <taxon>Metazoa</taxon>
        <taxon>Ecdysozoa</taxon>
        <taxon>Nematoda</taxon>
        <taxon>Chromadorea</taxon>
        <taxon>Rhabditida</taxon>
        <taxon>Rhabditina</taxon>
        <taxon>Rhabditomorpha</taxon>
        <taxon>Strongyloidea</taxon>
        <taxon>Metastrongylidae</taxon>
        <taxon>Parelaphostrongylus</taxon>
    </lineage>
</organism>
<protein>
    <recommendedName>
        <fullName evidence="6">NADH-ubiquinone oxidoreductase subunit B14.7</fullName>
    </recommendedName>
</protein>
<keyword evidence="5" id="KW-1185">Reference proteome</keyword>
<evidence type="ECO:0000256" key="3">
    <source>
        <dbReference type="ARBA" id="ARBA00022801"/>
    </source>
</evidence>
<dbReference type="PANTHER" id="PTHR46317:SF5">
    <property type="entry name" value="NADH-UBIQUINONE OXIDOREDUCTASE SUBUNIT B14.7"/>
    <property type="match status" value="1"/>
</dbReference>
<sequence>MVDGVIQHPSLTSLPSLLRSTNWDQTSLDISKSSRCRRLSFPEGYTVNPTLSSNILDDLNANVTFVVARGGPTVSVSSETMVHDFDTPLVATYKPQRPPWVGLWSRREYKGRPDWWKEAGLRDDWIRSGKFRTVLHRYKEEDPEYFDPKVPDGTSLSGPFGLDSRYHPNLTIKTDQPGSLKDFQTKVWKGSHQYKAIAEKYDLSEEHPGFDVSPTLNNLLAIPKAQLGRLTFHDRWYHLGPRFFDKPLNEASHEKGLACAKYAALLMLPYTMLEIRATASVPVMEFSPRAFVKRYFQLMPKPTIVAFTWGFALSAASVIRNKDDVKNHMFSSAAVGAVVASLMKDNIPMGLIVGGASLVLGILWQYSRMSEEGIQGRTMQPTSAGMWGGPIIWKGFQWGDAKVPETRY</sequence>
<comment type="caution">
    <text evidence="4">The sequence shown here is derived from an EMBL/GenBank/DDBJ whole genome shotgun (WGS) entry which is preliminary data.</text>
</comment>
<keyword evidence="3" id="KW-0378">Hydrolase</keyword>
<name>A0AAD5R5P8_PARTN</name>
<evidence type="ECO:0000256" key="1">
    <source>
        <dbReference type="ARBA" id="ARBA00009275"/>
    </source>
</evidence>
<evidence type="ECO:0000313" key="4">
    <source>
        <dbReference type="EMBL" id="KAJ1369932.1"/>
    </source>
</evidence>
<proteinExistence type="inferred from homology"/>
<dbReference type="GO" id="GO:0016787">
    <property type="term" value="F:hydrolase activity"/>
    <property type="evidence" value="ECO:0007669"/>
    <property type="project" value="UniProtKB-KW"/>
</dbReference>
<dbReference type="EMBL" id="JAHQIW010006700">
    <property type="protein sequence ID" value="KAJ1369932.1"/>
    <property type="molecule type" value="Genomic_DNA"/>
</dbReference>
<accession>A0AAD5R5P8</accession>
<gene>
    <name evidence="4" type="ORF">KIN20_031544</name>
</gene>